<dbReference type="AlphaFoldDB" id="A0A3G2RZX0"/>
<feature type="transmembrane region" description="Helical" evidence="13">
    <location>
        <begin position="118"/>
        <end position="136"/>
    </location>
</feature>
<evidence type="ECO:0000259" key="14">
    <source>
        <dbReference type="PROSITE" id="PS50255"/>
    </source>
</evidence>
<evidence type="ECO:0000256" key="8">
    <source>
        <dbReference type="ARBA" id="ARBA00022982"/>
    </source>
</evidence>
<accession>A0A3G2RZX0</accession>
<keyword evidence="13" id="KW-1133">Transmembrane helix</keyword>
<dbReference type="STRING" id="425264.A0A3G2RZX0"/>
<evidence type="ECO:0000256" key="2">
    <source>
        <dbReference type="ARBA" id="ARBA00022448"/>
    </source>
</evidence>
<keyword evidence="10 13" id="KW-0472">Membrane</keyword>
<dbReference type="SMART" id="SM01117">
    <property type="entry name" value="Cyt-b5"/>
    <property type="match status" value="1"/>
</dbReference>
<keyword evidence="16" id="KW-1185">Reference proteome</keyword>
<proteinExistence type="inferred from homology"/>
<evidence type="ECO:0000256" key="7">
    <source>
        <dbReference type="ARBA" id="ARBA00022848"/>
    </source>
</evidence>
<sequence>MQAQQDLVSLLSSTRQLMTRQITYAELCQHKSEEDLWLAINGKVYDVTKFLSEHPGGDEVLLTEAGNDATEPFEDVGHSEDARSQLDKLFIGTLADPENLPKRAGKASDMASEGSSSALYIALIAGLVAVAGYFLLNKSK</sequence>
<reference evidence="15 16" key="1">
    <citation type="submission" date="2018-10" db="EMBL/GenBank/DDBJ databases">
        <title>Complete genome sequence of Malassezia restricta CBS 7877.</title>
        <authorList>
            <person name="Morand S.C."/>
            <person name="Bertignac M."/>
            <person name="Iltis A."/>
            <person name="Kolder I."/>
            <person name="Pirovano W."/>
            <person name="Jourdain R."/>
            <person name="Clavaud C."/>
        </authorList>
    </citation>
    <scope>NUCLEOTIDE SEQUENCE [LARGE SCALE GENOMIC DNA]</scope>
    <source>
        <strain evidence="15 16">CBS 7877</strain>
    </source>
</reference>
<name>A0A3G2RZX0_MALR7</name>
<evidence type="ECO:0000256" key="9">
    <source>
        <dbReference type="ARBA" id="ARBA00023004"/>
    </source>
</evidence>
<dbReference type="PROSITE" id="PS50255">
    <property type="entry name" value="CYTOCHROME_B5_2"/>
    <property type="match status" value="1"/>
</dbReference>
<dbReference type="GO" id="GO:0020037">
    <property type="term" value="F:heme binding"/>
    <property type="evidence" value="ECO:0007669"/>
    <property type="project" value="UniProtKB-UniRule"/>
</dbReference>
<gene>
    <name evidence="15" type="ORF">DNF11_0285</name>
</gene>
<comment type="subcellular location">
    <subcellularLocation>
        <location evidence="1">Endoplasmic reticulum membrane</location>
        <topology evidence="1">Single-pass membrane protein</topology>
        <orientation evidence="1">Cytoplasmic side</orientation>
    </subcellularLocation>
    <subcellularLocation>
        <location evidence="11">Microsome membrane</location>
        <topology evidence="11">Single-pass membrane protein</topology>
        <orientation evidence="11">Cytoplasmic side</orientation>
    </subcellularLocation>
</comment>
<keyword evidence="4 13" id="KW-0812">Transmembrane</keyword>
<keyword evidence="5 13" id="KW-0479">Metal-binding</keyword>
<organism evidence="15 16">
    <name type="scientific">Malassezia restricta (strain ATCC 96810 / NBRC 103918 / CBS 7877)</name>
    <name type="common">Seborrheic dermatitis infection agent</name>
    <dbReference type="NCBI Taxonomy" id="425264"/>
    <lineage>
        <taxon>Eukaryota</taxon>
        <taxon>Fungi</taxon>
        <taxon>Dikarya</taxon>
        <taxon>Basidiomycota</taxon>
        <taxon>Ustilaginomycotina</taxon>
        <taxon>Malasseziomycetes</taxon>
        <taxon>Malasseziales</taxon>
        <taxon>Malasseziaceae</taxon>
        <taxon>Malassezia</taxon>
    </lineage>
</organism>
<keyword evidence="2" id="KW-0813">Transport</keyword>
<dbReference type="PANTHER" id="PTHR19359:SF150">
    <property type="entry name" value="CYTOCHROME B5"/>
    <property type="match status" value="1"/>
</dbReference>
<dbReference type="PROSITE" id="PS00191">
    <property type="entry name" value="CYTOCHROME_B5_1"/>
    <property type="match status" value="1"/>
</dbReference>
<keyword evidence="6" id="KW-0256">Endoplasmic reticulum</keyword>
<dbReference type="VEuPathDB" id="FungiDB:DNF11_0285"/>
<dbReference type="Pfam" id="PF00173">
    <property type="entry name" value="Cyt-b5"/>
    <property type="match status" value="1"/>
</dbReference>
<evidence type="ECO:0000256" key="6">
    <source>
        <dbReference type="ARBA" id="ARBA00022824"/>
    </source>
</evidence>
<comment type="similarity">
    <text evidence="12 13">Belongs to the cytochrome b5 family.</text>
</comment>
<evidence type="ECO:0000256" key="3">
    <source>
        <dbReference type="ARBA" id="ARBA00022617"/>
    </source>
</evidence>
<evidence type="ECO:0000256" key="12">
    <source>
        <dbReference type="ARBA" id="ARBA00038168"/>
    </source>
</evidence>
<keyword evidence="7" id="KW-0492">Microsome</keyword>
<dbReference type="InterPro" id="IPR050668">
    <property type="entry name" value="Cytochrome_b5"/>
</dbReference>
<evidence type="ECO:0000256" key="11">
    <source>
        <dbReference type="ARBA" id="ARBA00037877"/>
    </source>
</evidence>
<evidence type="ECO:0000256" key="13">
    <source>
        <dbReference type="RuleBase" id="RU362121"/>
    </source>
</evidence>
<keyword evidence="8" id="KW-0249">Electron transport</keyword>
<dbReference type="PRINTS" id="PR00363">
    <property type="entry name" value="CYTOCHROMEB5"/>
</dbReference>
<dbReference type="InterPro" id="IPR018506">
    <property type="entry name" value="Cyt_B5_heme-BS"/>
</dbReference>
<evidence type="ECO:0000256" key="5">
    <source>
        <dbReference type="ARBA" id="ARBA00022723"/>
    </source>
</evidence>
<dbReference type="OrthoDB" id="260519at2759"/>
<evidence type="ECO:0000256" key="1">
    <source>
        <dbReference type="ARBA" id="ARBA00004131"/>
    </source>
</evidence>
<evidence type="ECO:0000313" key="15">
    <source>
        <dbReference type="EMBL" id="AYO41235.1"/>
    </source>
</evidence>
<evidence type="ECO:0000313" key="16">
    <source>
        <dbReference type="Proteomes" id="UP000269793"/>
    </source>
</evidence>
<dbReference type="Proteomes" id="UP000269793">
    <property type="component" value="Chromosome I"/>
</dbReference>
<keyword evidence="9 13" id="KW-0408">Iron</keyword>
<dbReference type="SUPFAM" id="SSF55856">
    <property type="entry name" value="Cytochrome b5-like heme/steroid binding domain"/>
    <property type="match status" value="1"/>
</dbReference>
<dbReference type="GO" id="GO:0005789">
    <property type="term" value="C:endoplasmic reticulum membrane"/>
    <property type="evidence" value="ECO:0007669"/>
    <property type="project" value="UniProtKB-SubCell"/>
</dbReference>
<evidence type="ECO:0000256" key="4">
    <source>
        <dbReference type="ARBA" id="ARBA00022692"/>
    </source>
</evidence>
<dbReference type="EMBL" id="CP033148">
    <property type="protein sequence ID" value="AYO41235.1"/>
    <property type="molecule type" value="Genomic_DNA"/>
</dbReference>
<evidence type="ECO:0000256" key="10">
    <source>
        <dbReference type="ARBA" id="ARBA00023136"/>
    </source>
</evidence>
<keyword evidence="3 13" id="KW-0349">Heme</keyword>
<dbReference type="PANTHER" id="PTHR19359">
    <property type="entry name" value="CYTOCHROME B5"/>
    <property type="match status" value="1"/>
</dbReference>
<dbReference type="FunFam" id="3.10.120.10:FF:000002">
    <property type="entry name" value="Cytochrome b5 type B"/>
    <property type="match status" value="1"/>
</dbReference>
<dbReference type="InterPro" id="IPR036400">
    <property type="entry name" value="Cyt_B5-like_heme/steroid_sf"/>
</dbReference>
<protein>
    <submittedName>
        <fullName evidence="15">Putative cytochrome b5</fullName>
    </submittedName>
</protein>
<dbReference type="Gene3D" id="3.10.120.10">
    <property type="entry name" value="Cytochrome b5-like heme/steroid binding domain"/>
    <property type="match status" value="1"/>
</dbReference>
<dbReference type="InterPro" id="IPR001199">
    <property type="entry name" value="Cyt_B5-like_heme/steroid-bd"/>
</dbReference>
<dbReference type="GO" id="GO:0046872">
    <property type="term" value="F:metal ion binding"/>
    <property type="evidence" value="ECO:0007669"/>
    <property type="project" value="UniProtKB-UniRule"/>
</dbReference>
<feature type="domain" description="Cytochrome b5 heme-binding" evidence="14">
    <location>
        <begin position="19"/>
        <end position="95"/>
    </location>
</feature>